<dbReference type="Proteomes" id="UP000427906">
    <property type="component" value="Chromosome"/>
</dbReference>
<evidence type="ECO:0000313" key="1">
    <source>
        <dbReference type="EMBL" id="BBO71343.1"/>
    </source>
</evidence>
<sequence>MGTVRHGSVFFTGCKDIRANRRTNPGGKGGAVVFHGGPLATGAMQCPSAPERVNR</sequence>
<organism evidence="1 2">
    <name type="scientific">Desulfosarcina alkanivorans</name>
    <dbReference type="NCBI Taxonomy" id="571177"/>
    <lineage>
        <taxon>Bacteria</taxon>
        <taxon>Pseudomonadati</taxon>
        <taxon>Thermodesulfobacteriota</taxon>
        <taxon>Desulfobacteria</taxon>
        <taxon>Desulfobacterales</taxon>
        <taxon>Desulfosarcinaceae</taxon>
        <taxon>Desulfosarcina</taxon>
    </lineage>
</organism>
<gene>
    <name evidence="1" type="ORF">DSCA_52730</name>
</gene>
<reference evidence="1 2" key="1">
    <citation type="submission" date="2019-11" db="EMBL/GenBank/DDBJ databases">
        <title>Comparative genomics of hydrocarbon-degrading Desulfosarcina strains.</title>
        <authorList>
            <person name="Watanabe M."/>
            <person name="Kojima H."/>
            <person name="Fukui M."/>
        </authorList>
    </citation>
    <scope>NUCLEOTIDE SEQUENCE [LARGE SCALE GENOMIC DNA]</scope>
    <source>
        <strain evidence="1 2">PL12</strain>
    </source>
</reference>
<dbReference type="AlphaFoldDB" id="A0A5K7YTH0"/>
<dbReference type="EMBL" id="AP021874">
    <property type="protein sequence ID" value="BBO71343.1"/>
    <property type="molecule type" value="Genomic_DNA"/>
</dbReference>
<name>A0A5K7YTH0_9BACT</name>
<accession>A0A5K7YTH0</accession>
<dbReference type="KEGG" id="dalk:DSCA_52730"/>
<evidence type="ECO:0000313" key="2">
    <source>
        <dbReference type="Proteomes" id="UP000427906"/>
    </source>
</evidence>
<proteinExistence type="predicted"/>
<protein>
    <submittedName>
        <fullName evidence="1">Uncharacterized protein</fullName>
    </submittedName>
</protein>
<keyword evidence="2" id="KW-1185">Reference proteome</keyword>